<dbReference type="GO" id="GO:0004558">
    <property type="term" value="F:alpha-1,4-glucosidase activity"/>
    <property type="evidence" value="ECO:0007669"/>
    <property type="project" value="UniProtKB-EC"/>
</dbReference>
<evidence type="ECO:0000259" key="9">
    <source>
        <dbReference type="SMART" id="SM00642"/>
    </source>
</evidence>
<dbReference type="PANTHER" id="PTHR10357">
    <property type="entry name" value="ALPHA-AMYLASE FAMILY MEMBER"/>
    <property type="match status" value="1"/>
</dbReference>
<dbReference type="Gene3D" id="3.20.20.80">
    <property type="entry name" value="Glycosidases"/>
    <property type="match status" value="2"/>
</dbReference>
<reference evidence="10" key="1">
    <citation type="submission" date="2018-07" db="EMBL/GenBank/DDBJ databases">
        <authorList>
            <person name="Quirk P.G."/>
            <person name="Krulwich T.A."/>
        </authorList>
    </citation>
    <scope>NUCLEOTIDE SEQUENCE</scope>
</reference>
<dbReference type="InterPro" id="IPR045857">
    <property type="entry name" value="O16G_dom_2"/>
</dbReference>
<dbReference type="FunFam" id="3.90.400.10:FF:000001">
    <property type="entry name" value="Maltase A3, isoform A"/>
    <property type="match status" value="1"/>
</dbReference>
<comment type="similarity">
    <text evidence="2">Belongs to the glycosyl hydrolase 13 family.</text>
</comment>
<dbReference type="InterPro" id="IPR017853">
    <property type="entry name" value="GH"/>
</dbReference>
<dbReference type="CDD" id="cd11328">
    <property type="entry name" value="AmyAc_maltase"/>
    <property type="match status" value="1"/>
</dbReference>
<evidence type="ECO:0000256" key="4">
    <source>
        <dbReference type="ARBA" id="ARBA00022729"/>
    </source>
</evidence>
<evidence type="ECO:0000256" key="7">
    <source>
        <dbReference type="ARBA" id="ARBA00023295"/>
    </source>
</evidence>
<dbReference type="Pfam" id="PF00128">
    <property type="entry name" value="Alpha-amylase"/>
    <property type="match status" value="1"/>
</dbReference>
<keyword evidence="5" id="KW-0378">Hydrolase</keyword>
<feature type="domain" description="Glycosyl hydrolase family 13 catalytic" evidence="9">
    <location>
        <begin position="86"/>
        <end position="503"/>
    </location>
</feature>
<accession>A0A336M3M6</accession>
<dbReference type="SUPFAM" id="SSF51445">
    <property type="entry name" value="(Trans)glycosidases"/>
    <property type="match status" value="1"/>
</dbReference>
<evidence type="ECO:0000256" key="8">
    <source>
        <dbReference type="SAM" id="Phobius"/>
    </source>
</evidence>
<keyword evidence="8" id="KW-0472">Membrane</keyword>
<keyword evidence="7" id="KW-0326">Glycosidase</keyword>
<feature type="transmembrane region" description="Helical" evidence="8">
    <location>
        <begin position="614"/>
        <end position="634"/>
    </location>
</feature>
<comment type="catalytic activity">
    <reaction evidence="1">
        <text>Hydrolysis of terminal, non-reducing (1-&gt;4)-linked alpha-D-glucose residues with release of alpha-D-glucose.</text>
        <dbReference type="EC" id="3.2.1.20"/>
    </reaction>
</comment>
<keyword evidence="8" id="KW-0812">Transmembrane</keyword>
<sequence>MPGSTFGSTHFNYIYEDKINQLSNDHLKNDRSNSETIVMIQSYYCFQFKNMLKHLILSLFLLTLTESKPFVDDGPKQWWQIANFYQLYPRSFKDSDGDGIGDIKGMIANLDHLSDLGITAAWLSPIFASPQRDLGYDVADFYTINPEYGNMTDFENLVKRSHELGIKLMLDFVPNHTSDLHKWFEDSVKKINGKDEYYIWKNGANGPGDDQNPPNNWVSVFGGPAWTYREERKQWYLHQFTKYQPDLNYRNLEVKKEMTNVLKFYLDKGIDGFRLDAINHMYEDIQFRNEPLSNWTNDPNSYDYLLHIYTKDQNDTYDVVYEWREFLDNYTRTNNLTDDKILMTEAYASIEDTMRYYQSSDGKRMGAQMPFNFELIYNLENGTTAPRIKRSIDFWLDNMPSGRTPSWVVGSHDHSRLASRFGTQRAGLANVIMMSLPGTCITYYGEEIAMVDNKDFEIVVDGRDYNRTPMQWDNTTNAGFTNGNSTWLPVHANYKEVNVATAKATPNSIYHQFQELTQLRTSPEWTDGELETKAINDNVLLIVRRFEPLHSYYSVINIGSNNEKVNLAQITNITANVRIAFMMPGSNYTLNELVPADNVMLGKYDAVVLRSSAAIANLSAVFLVFILFKAFIIYI</sequence>
<protein>
    <recommendedName>
        <fullName evidence="3">alpha-glucosidase</fullName>
        <ecNumber evidence="3">3.2.1.20</ecNumber>
    </recommendedName>
</protein>
<dbReference type="GO" id="GO:0005975">
    <property type="term" value="P:carbohydrate metabolic process"/>
    <property type="evidence" value="ECO:0007669"/>
    <property type="project" value="InterPro"/>
</dbReference>
<evidence type="ECO:0000256" key="5">
    <source>
        <dbReference type="ARBA" id="ARBA00022801"/>
    </source>
</evidence>
<keyword evidence="8" id="KW-1133">Transmembrane helix</keyword>
<dbReference type="SMART" id="SM00642">
    <property type="entry name" value="Aamy"/>
    <property type="match status" value="1"/>
</dbReference>
<dbReference type="EC" id="3.2.1.20" evidence="3"/>
<evidence type="ECO:0000256" key="2">
    <source>
        <dbReference type="ARBA" id="ARBA00008061"/>
    </source>
</evidence>
<name>A0A336M3M6_CULSO</name>
<organism evidence="10">
    <name type="scientific">Culicoides sonorensis</name>
    <name type="common">Biting midge</name>
    <dbReference type="NCBI Taxonomy" id="179676"/>
    <lineage>
        <taxon>Eukaryota</taxon>
        <taxon>Metazoa</taxon>
        <taxon>Ecdysozoa</taxon>
        <taxon>Arthropoda</taxon>
        <taxon>Hexapoda</taxon>
        <taxon>Insecta</taxon>
        <taxon>Pterygota</taxon>
        <taxon>Neoptera</taxon>
        <taxon>Endopterygota</taxon>
        <taxon>Diptera</taxon>
        <taxon>Nematocera</taxon>
        <taxon>Chironomoidea</taxon>
        <taxon>Ceratopogonidae</taxon>
        <taxon>Ceratopogoninae</taxon>
        <taxon>Culicoides</taxon>
        <taxon>Monoculicoides</taxon>
    </lineage>
</organism>
<evidence type="ECO:0000256" key="6">
    <source>
        <dbReference type="ARBA" id="ARBA00023180"/>
    </source>
</evidence>
<proteinExistence type="inferred from homology"/>
<dbReference type="InterPro" id="IPR006047">
    <property type="entry name" value="GH13_cat_dom"/>
</dbReference>
<keyword evidence="4" id="KW-0732">Signal</keyword>
<evidence type="ECO:0000256" key="1">
    <source>
        <dbReference type="ARBA" id="ARBA00001657"/>
    </source>
</evidence>
<dbReference type="PANTHER" id="PTHR10357:SF179">
    <property type="entry name" value="NEUTRAL AND BASIC AMINO ACID TRANSPORT PROTEIN RBAT"/>
    <property type="match status" value="1"/>
</dbReference>
<dbReference type="AlphaFoldDB" id="A0A336M3M6"/>
<keyword evidence="6" id="KW-0325">Glycoprotein</keyword>
<dbReference type="EMBL" id="UFQT01000130">
    <property type="protein sequence ID" value="SSX20598.1"/>
    <property type="molecule type" value="Genomic_DNA"/>
</dbReference>
<evidence type="ECO:0000256" key="3">
    <source>
        <dbReference type="ARBA" id="ARBA00012741"/>
    </source>
</evidence>
<dbReference type="Gene3D" id="3.90.400.10">
    <property type="entry name" value="Oligo-1,6-glucosidase, Domain 2"/>
    <property type="match status" value="1"/>
</dbReference>
<gene>
    <name evidence="10" type="primary">CSON001905</name>
</gene>
<dbReference type="OMA" id="LMYEWRD"/>
<evidence type="ECO:0000313" key="10">
    <source>
        <dbReference type="EMBL" id="SSX20598.1"/>
    </source>
</evidence>
<dbReference type="VEuPathDB" id="VectorBase:CSON001905"/>